<accession>A0ABV5J1M2</accession>
<proteinExistence type="predicted"/>
<evidence type="ECO:0000313" key="1">
    <source>
        <dbReference type="EMBL" id="MFB9210080.1"/>
    </source>
</evidence>
<comment type="caution">
    <text evidence="1">The sequence shown here is derived from an EMBL/GenBank/DDBJ whole genome shotgun (WGS) entry which is preliminary data.</text>
</comment>
<dbReference type="EMBL" id="JBHMEI010000111">
    <property type="protein sequence ID" value="MFB9210080.1"/>
    <property type="molecule type" value="Genomic_DNA"/>
</dbReference>
<reference evidence="1 2" key="1">
    <citation type="submission" date="2024-09" db="EMBL/GenBank/DDBJ databases">
        <authorList>
            <person name="Sun Q."/>
            <person name="Mori K."/>
        </authorList>
    </citation>
    <scope>NUCLEOTIDE SEQUENCE [LARGE SCALE GENOMIC DNA]</scope>
    <source>
        <strain evidence="1 2">CCM 3426</strain>
    </source>
</reference>
<dbReference type="RefSeq" id="WP_189651185.1">
    <property type="nucleotide sequence ID" value="NZ_BMRC01000018.1"/>
</dbReference>
<keyword evidence="2" id="KW-1185">Reference proteome</keyword>
<dbReference type="Proteomes" id="UP001589647">
    <property type="component" value="Unassembled WGS sequence"/>
</dbReference>
<gene>
    <name evidence="1" type="ORF">ACFFV7_53475</name>
</gene>
<protein>
    <submittedName>
        <fullName evidence="1">Uncharacterized protein</fullName>
    </submittedName>
</protein>
<name>A0ABV5J1M2_9ACTN</name>
<organism evidence="1 2">
    <name type="scientific">Nonomuraea spiralis</name>
    <dbReference type="NCBI Taxonomy" id="46182"/>
    <lineage>
        <taxon>Bacteria</taxon>
        <taxon>Bacillati</taxon>
        <taxon>Actinomycetota</taxon>
        <taxon>Actinomycetes</taxon>
        <taxon>Streptosporangiales</taxon>
        <taxon>Streptosporangiaceae</taxon>
        <taxon>Nonomuraea</taxon>
    </lineage>
</organism>
<sequence>MNPNELNASYRSAGFAKLEEIVPGHVREARRLVVDALTPEQPAALGDAARAITAVTMAEQPEMCWESGDC</sequence>
<evidence type="ECO:0000313" key="2">
    <source>
        <dbReference type="Proteomes" id="UP001589647"/>
    </source>
</evidence>